<feature type="transmembrane region" description="Helical" evidence="1">
    <location>
        <begin position="38"/>
        <end position="60"/>
    </location>
</feature>
<evidence type="ECO:0000313" key="2">
    <source>
        <dbReference type="EMBL" id="EAT13479.1"/>
    </source>
</evidence>
<dbReference type="STRING" id="207949.RED65_08814"/>
<feature type="transmembrane region" description="Helical" evidence="1">
    <location>
        <begin position="93"/>
        <end position="114"/>
    </location>
</feature>
<dbReference type="RefSeq" id="WP_007016900.1">
    <property type="nucleotide sequence ID" value="NZ_CH724113.1"/>
</dbReference>
<dbReference type="Proteomes" id="UP000004263">
    <property type="component" value="Unassembled WGS sequence"/>
</dbReference>
<organism evidence="2 3">
    <name type="scientific">Bermanella marisrubri</name>
    <dbReference type="NCBI Taxonomy" id="207949"/>
    <lineage>
        <taxon>Bacteria</taxon>
        <taxon>Pseudomonadati</taxon>
        <taxon>Pseudomonadota</taxon>
        <taxon>Gammaproteobacteria</taxon>
        <taxon>Oceanospirillales</taxon>
        <taxon>Oceanospirillaceae</taxon>
        <taxon>Bermanella</taxon>
    </lineage>
</organism>
<feature type="transmembrane region" description="Helical" evidence="1">
    <location>
        <begin position="7"/>
        <end position="26"/>
    </location>
</feature>
<dbReference type="Pfam" id="PF09842">
    <property type="entry name" value="DUF2069"/>
    <property type="match status" value="1"/>
</dbReference>
<dbReference type="HOGENOM" id="CLU_1999452_0_0_6"/>
<accession>Q1N6W3</accession>
<evidence type="ECO:0000313" key="3">
    <source>
        <dbReference type="Proteomes" id="UP000004263"/>
    </source>
</evidence>
<dbReference type="AlphaFoldDB" id="Q1N6W3"/>
<keyword evidence="1" id="KW-0472">Membrane</keyword>
<name>Q1N6W3_9GAMM</name>
<protein>
    <submittedName>
        <fullName evidence="2">Uncharacterized protein</fullName>
    </submittedName>
</protein>
<keyword evidence="1" id="KW-0812">Transmembrane</keyword>
<keyword evidence="1" id="KW-1133">Transmembrane helix</keyword>
<proteinExistence type="predicted"/>
<dbReference type="InterPro" id="IPR018643">
    <property type="entry name" value="DUF2069_membrane"/>
</dbReference>
<sequence length="124" mass="14098">MLSISYRIAMVCFFLQFVVLGIGTFDRPDIQIESTYDILLGVVWTLIKGIPWLILIPGLIKNTKNIMAWMSYVCMFYFIVWILASFGDEKSNLGTAGVVITTIQFVFAAIHTRLRKQAEAANRK</sequence>
<feature type="transmembrane region" description="Helical" evidence="1">
    <location>
        <begin position="67"/>
        <end position="87"/>
    </location>
</feature>
<evidence type="ECO:0000256" key="1">
    <source>
        <dbReference type="SAM" id="Phobius"/>
    </source>
</evidence>
<reference evidence="2 3" key="1">
    <citation type="submission" date="2006-03" db="EMBL/GenBank/DDBJ databases">
        <authorList>
            <person name="Pinhassi J."/>
            <person name="Pedros-Alio C."/>
            <person name="Ferriera S."/>
            <person name="Johnson J."/>
            <person name="Kravitz S."/>
            <person name="Halpern A."/>
            <person name="Remington K."/>
            <person name="Beeson K."/>
            <person name="Tran B."/>
            <person name="Rogers Y.-H."/>
            <person name="Friedman R."/>
            <person name="Venter J.C."/>
        </authorList>
    </citation>
    <scope>NUCLEOTIDE SEQUENCE [LARGE SCALE GENOMIC DNA]</scope>
    <source>
        <strain evidence="2 3">RED65</strain>
    </source>
</reference>
<comment type="caution">
    <text evidence="2">The sequence shown here is derived from an EMBL/GenBank/DDBJ whole genome shotgun (WGS) entry which is preliminary data.</text>
</comment>
<gene>
    <name evidence="2" type="ORF">RED65_08814</name>
</gene>
<keyword evidence="3" id="KW-1185">Reference proteome</keyword>
<dbReference type="EMBL" id="AAQH01000001">
    <property type="protein sequence ID" value="EAT13479.1"/>
    <property type="molecule type" value="Genomic_DNA"/>
</dbReference>